<keyword evidence="2" id="KW-1133">Transmembrane helix</keyword>
<keyword evidence="2" id="KW-0812">Transmembrane</keyword>
<feature type="transmembrane region" description="Helical" evidence="2">
    <location>
        <begin position="181"/>
        <end position="206"/>
    </location>
</feature>
<dbReference type="OrthoDB" id="2001005at2"/>
<gene>
    <name evidence="3" type="ORF">CUS_7325</name>
</gene>
<evidence type="ECO:0000256" key="1">
    <source>
        <dbReference type="SAM" id="MobiDB-lite"/>
    </source>
</evidence>
<sequence>MEVLEKYRDHNLIAKLLAYVLFFDAGASILKMFINMIRWGSDLFSIFTIIYQTVPVLAGLILLLNKHHDKIFKLSFAGSLVVTRLIMLIRIIASGNPPVTSVLSNFVQFILTVAIAAYYLGVIRPAGRKNHLIVVYGIMGIAAIFWIFPIGSISVGIFGLCAVMVLYGYQETRGQGNQAMFVYGGMIGTAYYMVYIVISGLLGLFYVYLPGFFGYTNFVLVMAMPLLVYDRIVPNEGQSLMLDFGALTGASAPVQYAQPMQQNNFDPMTGQPINVQPQQNNFDPMTGQPINVQPQQNNFDPMTGQPINVQPQQNKFDPMTGKPIDPNGGQ</sequence>
<keyword evidence="4" id="KW-1185">Reference proteome</keyword>
<dbReference type="AlphaFoldDB" id="E9S7V0"/>
<keyword evidence="2" id="KW-0472">Membrane</keyword>
<evidence type="ECO:0000313" key="3">
    <source>
        <dbReference type="EMBL" id="EGC04660.1"/>
    </source>
</evidence>
<dbReference type="RefSeq" id="WP_002847116.1">
    <property type="nucleotide sequence ID" value="NZ_ADKM02000018.1"/>
</dbReference>
<dbReference type="EMBL" id="ADKM02000018">
    <property type="protein sequence ID" value="EGC04660.1"/>
    <property type="molecule type" value="Genomic_DNA"/>
</dbReference>
<dbReference type="eggNOG" id="COG3266">
    <property type="taxonomic scope" value="Bacteria"/>
</dbReference>
<dbReference type="Proteomes" id="UP000004259">
    <property type="component" value="Unassembled WGS sequence"/>
</dbReference>
<feature type="transmembrane region" description="Helical" evidence="2">
    <location>
        <begin position="105"/>
        <end position="123"/>
    </location>
</feature>
<feature type="transmembrane region" description="Helical" evidence="2">
    <location>
        <begin position="130"/>
        <end position="147"/>
    </location>
</feature>
<comment type="caution">
    <text evidence="3">The sequence shown here is derived from an EMBL/GenBank/DDBJ whole genome shotgun (WGS) entry which is preliminary data.</text>
</comment>
<evidence type="ECO:0000256" key="2">
    <source>
        <dbReference type="SAM" id="Phobius"/>
    </source>
</evidence>
<feature type="compositionally biased region" description="Polar residues" evidence="1">
    <location>
        <begin position="261"/>
        <end position="315"/>
    </location>
</feature>
<proteinExistence type="predicted"/>
<feature type="transmembrane region" description="Helical" evidence="2">
    <location>
        <begin position="212"/>
        <end position="229"/>
    </location>
</feature>
<feature type="transmembrane region" description="Helical" evidence="2">
    <location>
        <begin position="43"/>
        <end position="64"/>
    </location>
</feature>
<feature type="transmembrane region" description="Helical" evidence="2">
    <location>
        <begin position="12"/>
        <end position="37"/>
    </location>
</feature>
<reference evidence="3 4" key="1">
    <citation type="submission" date="2011-02" db="EMBL/GenBank/DDBJ databases">
        <authorList>
            <person name="Nelson K.E."/>
            <person name="Sutton G."/>
            <person name="Torralba M."/>
            <person name="Durkin S."/>
            <person name="Harkins D."/>
            <person name="Montgomery R."/>
            <person name="Ziemer C."/>
            <person name="Klaassens E."/>
            <person name="Ocuiv P."/>
            <person name="Morrison M."/>
        </authorList>
    </citation>
    <scope>NUCLEOTIDE SEQUENCE [LARGE SCALE GENOMIC DNA]</scope>
    <source>
        <strain evidence="3 4">8</strain>
    </source>
</reference>
<feature type="region of interest" description="Disordered" evidence="1">
    <location>
        <begin position="261"/>
        <end position="330"/>
    </location>
</feature>
<accession>E9S7V0</accession>
<protein>
    <submittedName>
        <fullName evidence="3">Putative membrane protein</fullName>
    </submittedName>
</protein>
<name>E9S7V0_RUMAL</name>
<evidence type="ECO:0000313" key="4">
    <source>
        <dbReference type="Proteomes" id="UP000004259"/>
    </source>
</evidence>
<organism evidence="3 4">
    <name type="scientific">Ruminococcus albus 8</name>
    <dbReference type="NCBI Taxonomy" id="246199"/>
    <lineage>
        <taxon>Bacteria</taxon>
        <taxon>Bacillati</taxon>
        <taxon>Bacillota</taxon>
        <taxon>Clostridia</taxon>
        <taxon>Eubacteriales</taxon>
        <taxon>Oscillospiraceae</taxon>
        <taxon>Ruminococcus</taxon>
    </lineage>
</organism>
<feature type="transmembrane region" description="Helical" evidence="2">
    <location>
        <begin position="71"/>
        <end position="93"/>
    </location>
</feature>
<feature type="transmembrane region" description="Helical" evidence="2">
    <location>
        <begin position="153"/>
        <end position="169"/>
    </location>
</feature>